<evidence type="ECO:0000313" key="1">
    <source>
        <dbReference type="EMBL" id="NNU15362.1"/>
    </source>
</evidence>
<organism evidence="1 2">
    <name type="scientific">Parvularcula mediterranea</name>
    <dbReference type="NCBI Taxonomy" id="2732508"/>
    <lineage>
        <taxon>Bacteria</taxon>
        <taxon>Pseudomonadati</taxon>
        <taxon>Pseudomonadota</taxon>
        <taxon>Alphaproteobacteria</taxon>
        <taxon>Parvularculales</taxon>
        <taxon>Parvularculaceae</taxon>
        <taxon>Parvularcula</taxon>
    </lineage>
</organism>
<reference evidence="1 2" key="1">
    <citation type="submission" date="2020-05" db="EMBL/GenBank/DDBJ databases">
        <title>Parvularcula mediterraneae sp. nov., isolated from polypropylene straw from shallow seawater of the seashore of Laganas in Zakynthos island, Greece.</title>
        <authorList>
            <person name="Szabo I."/>
            <person name="Al-Omari J."/>
            <person name="Rado J."/>
            <person name="Szerdahelyi G.S."/>
        </authorList>
    </citation>
    <scope>NUCLEOTIDE SEQUENCE [LARGE SCALE GENOMIC DNA]</scope>
    <source>
        <strain evidence="1 2">ZS-1/3</strain>
    </source>
</reference>
<proteinExistence type="predicted"/>
<evidence type="ECO:0008006" key="3">
    <source>
        <dbReference type="Google" id="ProtNLM"/>
    </source>
</evidence>
<dbReference type="Proteomes" id="UP000536835">
    <property type="component" value="Unassembled WGS sequence"/>
</dbReference>
<sequence length="330" mass="34798">MLIQSPDAFFQSTFSSRISQLRKDLDRAANEMVTGRKEDSLGAVRGDQQPLLRAQSFLDASESARARLTLLEGRYEVASSSLRTISELSENVALIARGVGEISLGVDADTFAATEAKTALGGIFGALDARFGGRSIFGGDLGTGRVMPSADDFLTTIRAAVTGPVNAVSIEAAIDTVLAPGGAFDTSLYAGGDRIASQQLSDDSSITGLPSAGDEGFRLLFKGLAMIALNEDAPTADQRTLLAGGSDIIQTAREDIITEEAGLGLALSSIEREGERLSRLEGLAISRIESALGRDPFEAASETQSLEARLQAAYTVTSRLSSLRLTNFLR</sequence>
<evidence type="ECO:0000313" key="2">
    <source>
        <dbReference type="Proteomes" id="UP000536835"/>
    </source>
</evidence>
<dbReference type="SUPFAM" id="SSF64518">
    <property type="entry name" value="Phase 1 flagellin"/>
    <property type="match status" value="1"/>
</dbReference>
<accession>A0A7Y3RJR2</accession>
<dbReference type="RefSeq" id="WP_173196788.1">
    <property type="nucleotide sequence ID" value="NZ_JABFCX010000002.1"/>
</dbReference>
<dbReference type="AlphaFoldDB" id="A0A7Y3RJR2"/>
<keyword evidence="2" id="KW-1185">Reference proteome</keyword>
<dbReference type="EMBL" id="JABFCX010000002">
    <property type="protein sequence ID" value="NNU15362.1"/>
    <property type="molecule type" value="Genomic_DNA"/>
</dbReference>
<name>A0A7Y3RJR2_9PROT</name>
<gene>
    <name evidence="1" type="ORF">HK107_03350</name>
</gene>
<protein>
    <recommendedName>
        <fullName evidence="3">Flagellin</fullName>
    </recommendedName>
</protein>
<comment type="caution">
    <text evidence="1">The sequence shown here is derived from an EMBL/GenBank/DDBJ whole genome shotgun (WGS) entry which is preliminary data.</text>
</comment>